<sequence length="136" mass="15210">MVISLLPNLTSVSGCRVSSAPSFALVLQECQEPEPKPEPVVRKRLPPALSFGGVVFTRSPSEDLPSLDVVVNGEEPGVVEGVLYVREEVTECRRLGRLKLGLLQEKLELRLLMLLRLLKLMEKWFVQPKPPVNRIL</sequence>
<evidence type="ECO:0000313" key="2">
    <source>
        <dbReference type="Proteomes" id="UP000807342"/>
    </source>
</evidence>
<accession>A0A9P5XF43</accession>
<evidence type="ECO:0000313" key="1">
    <source>
        <dbReference type="EMBL" id="KAF9450242.1"/>
    </source>
</evidence>
<keyword evidence="2" id="KW-1185">Reference proteome</keyword>
<protein>
    <submittedName>
        <fullName evidence="1">Uncharacterized protein</fullName>
    </submittedName>
</protein>
<dbReference type="Proteomes" id="UP000807342">
    <property type="component" value="Unassembled WGS sequence"/>
</dbReference>
<reference evidence="1" key="1">
    <citation type="submission" date="2020-11" db="EMBL/GenBank/DDBJ databases">
        <authorList>
            <consortium name="DOE Joint Genome Institute"/>
            <person name="Ahrendt S."/>
            <person name="Riley R."/>
            <person name="Andreopoulos W."/>
            <person name="Labutti K."/>
            <person name="Pangilinan J."/>
            <person name="Ruiz-Duenas F.J."/>
            <person name="Barrasa J.M."/>
            <person name="Sanchez-Garcia M."/>
            <person name="Camarero S."/>
            <person name="Miyauchi S."/>
            <person name="Serrano A."/>
            <person name="Linde D."/>
            <person name="Babiker R."/>
            <person name="Drula E."/>
            <person name="Ayuso-Fernandez I."/>
            <person name="Pacheco R."/>
            <person name="Padilla G."/>
            <person name="Ferreira P."/>
            <person name="Barriuso J."/>
            <person name="Kellner H."/>
            <person name="Castanera R."/>
            <person name="Alfaro M."/>
            <person name="Ramirez L."/>
            <person name="Pisabarro A.G."/>
            <person name="Kuo A."/>
            <person name="Tritt A."/>
            <person name="Lipzen A."/>
            <person name="He G."/>
            <person name="Yan M."/>
            <person name="Ng V."/>
            <person name="Cullen D."/>
            <person name="Martin F."/>
            <person name="Rosso M.-N."/>
            <person name="Henrissat B."/>
            <person name="Hibbett D."/>
            <person name="Martinez A.T."/>
            <person name="Grigoriev I.V."/>
        </authorList>
    </citation>
    <scope>NUCLEOTIDE SEQUENCE</scope>
    <source>
        <strain evidence="1">MF-IS2</strain>
    </source>
</reference>
<dbReference type="EMBL" id="MU151109">
    <property type="protein sequence ID" value="KAF9450242.1"/>
    <property type="molecule type" value="Genomic_DNA"/>
</dbReference>
<gene>
    <name evidence="1" type="ORF">P691DRAFT_482145</name>
</gene>
<dbReference type="AlphaFoldDB" id="A0A9P5XF43"/>
<organism evidence="1 2">
    <name type="scientific">Macrolepiota fuliginosa MF-IS2</name>
    <dbReference type="NCBI Taxonomy" id="1400762"/>
    <lineage>
        <taxon>Eukaryota</taxon>
        <taxon>Fungi</taxon>
        <taxon>Dikarya</taxon>
        <taxon>Basidiomycota</taxon>
        <taxon>Agaricomycotina</taxon>
        <taxon>Agaricomycetes</taxon>
        <taxon>Agaricomycetidae</taxon>
        <taxon>Agaricales</taxon>
        <taxon>Agaricineae</taxon>
        <taxon>Agaricaceae</taxon>
        <taxon>Macrolepiota</taxon>
    </lineage>
</organism>
<comment type="caution">
    <text evidence="1">The sequence shown here is derived from an EMBL/GenBank/DDBJ whole genome shotgun (WGS) entry which is preliminary data.</text>
</comment>
<name>A0A9P5XF43_9AGAR</name>
<proteinExistence type="predicted"/>